<dbReference type="KEGG" id="cpis:HS961_13185"/>
<dbReference type="EMBL" id="CP058554">
    <property type="protein sequence ID" value="QMV73701.1"/>
    <property type="molecule type" value="Genomic_DNA"/>
</dbReference>
<protein>
    <submittedName>
        <fullName evidence="2">Uncharacterized protein</fullName>
    </submittedName>
</protein>
<feature type="compositionally biased region" description="Basic and acidic residues" evidence="1">
    <location>
        <begin position="206"/>
        <end position="222"/>
    </location>
</feature>
<feature type="compositionally biased region" description="Low complexity" evidence="1">
    <location>
        <begin position="189"/>
        <end position="205"/>
    </location>
</feature>
<sequence>MFPILLAIIALGLALLGWRVLRKRRQLRFLQQYRFDTPYRKALWRDYPQLNNASLAQAEEALRQFFIMHWLAPGAQLQMPSRLADALWHAFILDTRRYQQFCQQAFGHMFHHLPAQASSGEGSQNQAAHMQPSWNAAMHTRRYMVGALLGGIPLLFALDAAAEIDGGWLYPPELLGQWAAAFAQASAGASTSGDSTSSGTSSSDNSSHRDDSGSHGHSHDADGASSSADSGSGASSCSGSSCSGSSCGGGGSSD</sequence>
<keyword evidence="3" id="KW-1185">Reference proteome</keyword>
<dbReference type="AlphaFoldDB" id="A0A7G5EI76"/>
<feature type="compositionally biased region" description="Low complexity" evidence="1">
    <location>
        <begin position="223"/>
        <end position="245"/>
    </location>
</feature>
<reference evidence="2 3" key="1">
    <citation type="journal article" date="2020" name="G3 (Bethesda)">
        <title>CeMbio - The Caenorhabditis elegans Microbiome Resource.</title>
        <authorList>
            <person name="Dirksen P."/>
            <person name="Assie A."/>
            <person name="Zimmermann J."/>
            <person name="Zhang F."/>
            <person name="Tietje A.M."/>
            <person name="Marsh S.A."/>
            <person name="Felix M.A."/>
            <person name="Shapira M."/>
            <person name="Kaleta C."/>
            <person name="Schulenburg H."/>
            <person name="Samuel B."/>
        </authorList>
    </citation>
    <scope>NUCLEOTIDE SEQUENCE [LARGE SCALE GENOMIC DNA]</scope>
    <source>
        <strain evidence="2 3">BIGb0172</strain>
    </source>
</reference>
<accession>A0A7G5EI76</accession>
<evidence type="ECO:0000313" key="2">
    <source>
        <dbReference type="EMBL" id="QMV73701.1"/>
    </source>
</evidence>
<gene>
    <name evidence="2" type="ORF">HS961_13185</name>
</gene>
<organism evidence="2 3">
    <name type="scientific">Comamonas piscis</name>
    <dbReference type="NCBI Taxonomy" id="1562974"/>
    <lineage>
        <taxon>Bacteria</taxon>
        <taxon>Pseudomonadati</taxon>
        <taxon>Pseudomonadota</taxon>
        <taxon>Betaproteobacteria</taxon>
        <taxon>Burkholderiales</taxon>
        <taxon>Comamonadaceae</taxon>
        <taxon>Comamonas</taxon>
    </lineage>
</organism>
<proteinExistence type="predicted"/>
<dbReference type="RefSeq" id="WP_182322639.1">
    <property type="nucleotide sequence ID" value="NZ_CP058554.1"/>
</dbReference>
<evidence type="ECO:0000256" key="1">
    <source>
        <dbReference type="SAM" id="MobiDB-lite"/>
    </source>
</evidence>
<evidence type="ECO:0000313" key="3">
    <source>
        <dbReference type="Proteomes" id="UP000515240"/>
    </source>
</evidence>
<dbReference type="Proteomes" id="UP000515240">
    <property type="component" value="Chromosome"/>
</dbReference>
<name>A0A7G5EI76_9BURK</name>
<feature type="region of interest" description="Disordered" evidence="1">
    <location>
        <begin position="189"/>
        <end position="254"/>
    </location>
</feature>